<dbReference type="InterPro" id="IPR000159">
    <property type="entry name" value="RA_dom"/>
</dbReference>
<sequence>MIHITEAEIRILDLAGRARQEAGFLRPLDCSYLFYASLILIYTDLAQGTEVTQIYTITSKDTVKDVIKQILARNHLSLKDPNLFYLTYRRQTNNDHHHNNKHIKSKQQGFHSNLYEAMEVNTFNTSGIWSLNQNSKGK</sequence>
<dbReference type="Proteomes" id="UP000279833">
    <property type="component" value="Unassembled WGS sequence"/>
</dbReference>
<dbReference type="Gene3D" id="3.10.20.90">
    <property type="entry name" value="Phosphatidylinositol 3-kinase Catalytic Subunit, Chain A, domain 1"/>
    <property type="match status" value="1"/>
</dbReference>
<dbReference type="WBParaSite" id="SCUD_0001548701-mRNA-1">
    <property type="protein sequence ID" value="SCUD_0001548701-mRNA-1"/>
    <property type="gene ID" value="SCUD_0001548701"/>
</dbReference>
<evidence type="ECO:0000313" key="4">
    <source>
        <dbReference type="WBParaSite" id="SCUD_0001548701-mRNA-1"/>
    </source>
</evidence>
<accession>A0A183KKC3</accession>
<dbReference type="EMBL" id="UZAK01037656">
    <property type="protein sequence ID" value="VDP59362.1"/>
    <property type="molecule type" value="Genomic_DNA"/>
</dbReference>
<dbReference type="GO" id="GO:0007165">
    <property type="term" value="P:signal transduction"/>
    <property type="evidence" value="ECO:0007669"/>
    <property type="project" value="InterPro"/>
</dbReference>
<keyword evidence="3" id="KW-1185">Reference proteome</keyword>
<feature type="domain" description="Ras-associating" evidence="1">
    <location>
        <begin position="42"/>
        <end position="97"/>
    </location>
</feature>
<reference evidence="2 3" key="2">
    <citation type="submission" date="2018-11" db="EMBL/GenBank/DDBJ databases">
        <authorList>
            <consortium name="Pathogen Informatics"/>
        </authorList>
    </citation>
    <scope>NUCLEOTIDE SEQUENCE [LARGE SCALE GENOMIC DNA]</scope>
    <source>
        <strain evidence="2">Dakar</strain>
        <strain evidence="3">Dakar, Senegal</strain>
    </source>
</reference>
<protein>
    <submittedName>
        <fullName evidence="4">Ras-associating domain-containing protein</fullName>
    </submittedName>
</protein>
<organism evidence="4">
    <name type="scientific">Schistosoma curassoni</name>
    <dbReference type="NCBI Taxonomy" id="6186"/>
    <lineage>
        <taxon>Eukaryota</taxon>
        <taxon>Metazoa</taxon>
        <taxon>Spiralia</taxon>
        <taxon>Lophotrochozoa</taxon>
        <taxon>Platyhelminthes</taxon>
        <taxon>Trematoda</taxon>
        <taxon>Digenea</taxon>
        <taxon>Strigeidida</taxon>
        <taxon>Schistosomatoidea</taxon>
        <taxon>Schistosomatidae</taxon>
        <taxon>Schistosoma</taxon>
    </lineage>
</organism>
<evidence type="ECO:0000259" key="1">
    <source>
        <dbReference type="Pfam" id="PF00788"/>
    </source>
</evidence>
<dbReference type="InterPro" id="IPR029071">
    <property type="entry name" value="Ubiquitin-like_domsf"/>
</dbReference>
<reference evidence="4" key="1">
    <citation type="submission" date="2016-06" db="UniProtKB">
        <authorList>
            <consortium name="WormBaseParasite"/>
        </authorList>
    </citation>
    <scope>IDENTIFICATION</scope>
</reference>
<dbReference type="SUPFAM" id="SSF54236">
    <property type="entry name" value="Ubiquitin-like"/>
    <property type="match status" value="1"/>
</dbReference>
<dbReference type="AlphaFoldDB" id="A0A183KKC3"/>
<proteinExistence type="predicted"/>
<evidence type="ECO:0000313" key="2">
    <source>
        <dbReference type="EMBL" id="VDP59362.1"/>
    </source>
</evidence>
<evidence type="ECO:0000313" key="3">
    <source>
        <dbReference type="Proteomes" id="UP000279833"/>
    </source>
</evidence>
<name>A0A183KKC3_9TREM</name>
<dbReference type="Pfam" id="PF00788">
    <property type="entry name" value="RA"/>
    <property type="match status" value="1"/>
</dbReference>
<gene>
    <name evidence="2" type="ORF">SCUD_LOCUS15484</name>
</gene>